<protein>
    <recommendedName>
        <fullName evidence="2">DUF192 domain-containing protein</fullName>
    </recommendedName>
</protein>
<evidence type="ECO:0008006" key="2">
    <source>
        <dbReference type="Google" id="ProtNLM"/>
    </source>
</evidence>
<dbReference type="InterPro" id="IPR003795">
    <property type="entry name" value="DUF192"/>
</dbReference>
<organism evidence="1">
    <name type="scientific">marine sediment metagenome</name>
    <dbReference type="NCBI Taxonomy" id="412755"/>
    <lineage>
        <taxon>unclassified sequences</taxon>
        <taxon>metagenomes</taxon>
        <taxon>ecological metagenomes</taxon>
    </lineage>
</organism>
<dbReference type="PANTHER" id="PTHR37953">
    <property type="entry name" value="UPF0127 PROTEIN MJ1496"/>
    <property type="match status" value="1"/>
</dbReference>
<gene>
    <name evidence="1" type="ORF">S12H4_27918</name>
</gene>
<name>X1T6F2_9ZZZZ</name>
<dbReference type="InterPro" id="IPR038695">
    <property type="entry name" value="Saro_0823-like_sf"/>
</dbReference>
<dbReference type="EMBL" id="BARW01015972">
    <property type="protein sequence ID" value="GAJ00849.1"/>
    <property type="molecule type" value="Genomic_DNA"/>
</dbReference>
<dbReference type="Gene3D" id="2.60.120.1140">
    <property type="entry name" value="Protein of unknown function DUF192"/>
    <property type="match status" value="1"/>
</dbReference>
<dbReference type="AlphaFoldDB" id="X1T6F2"/>
<evidence type="ECO:0000313" key="1">
    <source>
        <dbReference type="EMBL" id="GAJ00849.1"/>
    </source>
</evidence>
<proteinExistence type="predicted"/>
<feature type="non-terminal residue" evidence="1">
    <location>
        <position position="1"/>
    </location>
</feature>
<dbReference type="PANTHER" id="PTHR37953:SF1">
    <property type="entry name" value="UPF0127 PROTEIN MJ1496"/>
    <property type="match status" value="1"/>
</dbReference>
<accession>X1T6F2</accession>
<reference evidence="1" key="1">
    <citation type="journal article" date="2014" name="Front. Microbiol.">
        <title>High frequency of phylogenetically diverse reductive dehalogenase-homologous genes in deep subseafloor sedimentary metagenomes.</title>
        <authorList>
            <person name="Kawai M."/>
            <person name="Futagami T."/>
            <person name="Toyoda A."/>
            <person name="Takaki Y."/>
            <person name="Nishi S."/>
            <person name="Hori S."/>
            <person name="Arai W."/>
            <person name="Tsubouchi T."/>
            <person name="Morono Y."/>
            <person name="Uchiyama I."/>
            <person name="Ito T."/>
            <person name="Fujiyama A."/>
            <person name="Inagaki F."/>
            <person name="Takami H."/>
        </authorList>
    </citation>
    <scope>NUCLEOTIDE SEQUENCE</scope>
    <source>
        <strain evidence="1">Expedition CK06-06</strain>
    </source>
</reference>
<comment type="caution">
    <text evidence="1">The sequence shown here is derived from an EMBL/GenBank/DDBJ whole genome shotgun (WGS) entry which is preliminary data.</text>
</comment>
<dbReference type="Pfam" id="PF02643">
    <property type="entry name" value="DUF192"/>
    <property type="match status" value="1"/>
</dbReference>
<sequence>LNLNEGMLFIFRDKVLTPFWMKGVTFPLDIIWIADGRIVGIVERAEPEIGITTDELTLYFPPRPVDQVLEISAGRARLLNAHVGDQVIIKPIVPKGLY</sequence>